<sequence>MTLSSRRTVATVTVLVVVVLIMVGWWTLGRRSSPDVVQSADDTQSVGNQVEVFGNHGAIPTVSIHGTLTVTAPFVRTIIEGQGREITEGSPVIAAITPFDGDTGEVITADGQPAIFTERATSDELDATLVQALIGSREGTRLLFVRPLTPASDKDGETLAGTTPAQPRIEIDVVDVISSTATGTPIDPEPTQPFSVEFAEDGFKVTHTGEAPSQIVIAPHIKGDGPQVGPDDRVLVQYVIAGWNNPDKRRSTWNDGMPERLDMATIMPGLQQGLVDQRVGSRLAITIPPDLAEGDDTLCVLVDILATYPPSSSTS</sequence>
<dbReference type="Gene3D" id="3.10.50.40">
    <property type="match status" value="1"/>
</dbReference>
<accession>A0ABY0V7B3</accession>
<evidence type="ECO:0000256" key="1">
    <source>
        <dbReference type="ARBA" id="ARBA00000971"/>
    </source>
</evidence>
<dbReference type="EC" id="5.2.1.8" evidence="2 5"/>
<evidence type="ECO:0000256" key="4">
    <source>
        <dbReference type="ARBA" id="ARBA00023235"/>
    </source>
</evidence>
<evidence type="ECO:0000256" key="3">
    <source>
        <dbReference type="ARBA" id="ARBA00023110"/>
    </source>
</evidence>
<evidence type="ECO:0000313" key="8">
    <source>
        <dbReference type="EMBL" id="SDT93449.1"/>
    </source>
</evidence>
<keyword evidence="6" id="KW-0812">Transmembrane</keyword>
<keyword evidence="4 5" id="KW-0413">Isomerase</keyword>
<keyword evidence="9" id="KW-1185">Reference proteome</keyword>
<feature type="domain" description="PPIase FKBP-type" evidence="7">
    <location>
        <begin position="231"/>
        <end position="315"/>
    </location>
</feature>
<proteinExistence type="predicted"/>
<evidence type="ECO:0000256" key="2">
    <source>
        <dbReference type="ARBA" id="ARBA00013194"/>
    </source>
</evidence>
<evidence type="ECO:0000256" key="6">
    <source>
        <dbReference type="SAM" id="Phobius"/>
    </source>
</evidence>
<dbReference type="EMBL" id="LT629792">
    <property type="protein sequence ID" value="SDT93449.1"/>
    <property type="molecule type" value="Genomic_DNA"/>
</dbReference>
<evidence type="ECO:0000313" key="9">
    <source>
        <dbReference type="Proteomes" id="UP000198976"/>
    </source>
</evidence>
<protein>
    <recommendedName>
        <fullName evidence="2 5">peptidylprolyl isomerase</fullName>
        <ecNumber evidence="2 5">5.2.1.8</ecNumber>
    </recommendedName>
</protein>
<dbReference type="RefSeq" id="WP_083314460.1">
    <property type="nucleotide sequence ID" value="NZ_LT629792.1"/>
</dbReference>
<evidence type="ECO:0000259" key="7">
    <source>
        <dbReference type="PROSITE" id="PS50059"/>
    </source>
</evidence>
<name>A0ABY0V7B3_9ACTO</name>
<dbReference type="InterPro" id="IPR046357">
    <property type="entry name" value="PPIase_dom_sf"/>
</dbReference>
<dbReference type="InterPro" id="IPR001179">
    <property type="entry name" value="PPIase_FKBP_dom"/>
</dbReference>
<dbReference type="SUPFAM" id="SSF54534">
    <property type="entry name" value="FKBP-like"/>
    <property type="match status" value="1"/>
</dbReference>
<keyword evidence="3 5" id="KW-0697">Rotamase</keyword>
<organism evidence="8 9">
    <name type="scientific">Schaalia radingae</name>
    <dbReference type="NCBI Taxonomy" id="131110"/>
    <lineage>
        <taxon>Bacteria</taxon>
        <taxon>Bacillati</taxon>
        <taxon>Actinomycetota</taxon>
        <taxon>Actinomycetes</taxon>
        <taxon>Actinomycetales</taxon>
        <taxon>Actinomycetaceae</taxon>
        <taxon>Schaalia</taxon>
    </lineage>
</organism>
<comment type="catalytic activity">
    <reaction evidence="1 5">
        <text>[protein]-peptidylproline (omega=180) = [protein]-peptidylproline (omega=0)</text>
        <dbReference type="Rhea" id="RHEA:16237"/>
        <dbReference type="Rhea" id="RHEA-COMP:10747"/>
        <dbReference type="Rhea" id="RHEA-COMP:10748"/>
        <dbReference type="ChEBI" id="CHEBI:83833"/>
        <dbReference type="ChEBI" id="CHEBI:83834"/>
        <dbReference type="EC" id="5.2.1.8"/>
    </reaction>
</comment>
<dbReference type="GO" id="GO:0016853">
    <property type="term" value="F:isomerase activity"/>
    <property type="evidence" value="ECO:0007669"/>
    <property type="project" value="UniProtKB-KW"/>
</dbReference>
<feature type="transmembrane region" description="Helical" evidence="6">
    <location>
        <begin position="9"/>
        <end position="28"/>
    </location>
</feature>
<keyword evidence="6" id="KW-0472">Membrane</keyword>
<reference evidence="8 9" key="1">
    <citation type="submission" date="2016-10" db="EMBL/GenBank/DDBJ databases">
        <authorList>
            <person name="Varghese N."/>
            <person name="Submissions S."/>
        </authorList>
    </citation>
    <scope>NUCLEOTIDE SEQUENCE [LARGE SCALE GENOMIC DNA]</scope>
    <source>
        <strain evidence="8 9">DSM 9169</strain>
    </source>
</reference>
<dbReference type="PROSITE" id="PS50059">
    <property type="entry name" value="FKBP_PPIASE"/>
    <property type="match status" value="1"/>
</dbReference>
<dbReference type="Proteomes" id="UP000198976">
    <property type="component" value="Chromosome I"/>
</dbReference>
<keyword evidence="6" id="KW-1133">Transmembrane helix</keyword>
<gene>
    <name evidence="8" type="ORF">SAMN04489714_1029</name>
</gene>
<evidence type="ECO:0000256" key="5">
    <source>
        <dbReference type="PROSITE-ProRule" id="PRU00277"/>
    </source>
</evidence>